<evidence type="ECO:0008006" key="3">
    <source>
        <dbReference type="Google" id="ProtNLM"/>
    </source>
</evidence>
<dbReference type="InterPro" id="IPR032595">
    <property type="entry name" value="DUF4905"/>
</dbReference>
<dbReference type="Proteomes" id="UP000036908">
    <property type="component" value="Unassembled WGS sequence"/>
</dbReference>
<proteinExistence type="predicted"/>
<reference evidence="2" key="1">
    <citation type="submission" date="2014-11" db="EMBL/GenBank/DDBJ databases">
        <title>Genome sequencing of Roseivirga sp. D-25.</title>
        <authorList>
            <person name="Selvaratnam C."/>
            <person name="Thevarajoo S."/>
            <person name="Goh K.M."/>
            <person name="Eee R."/>
            <person name="Chan K.-G."/>
            <person name="Chong C.S."/>
        </authorList>
    </citation>
    <scope>NUCLEOTIDE SEQUENCE [LARGE SCALE GENOMIC DNA]</scope>
    <source>
        <strain evidence="2">D-25</strain>
    </source>
</reference>
<dbReference type="PATRIC" id="fig|1566026.4.peg.1873"/>
<organism evidence="1 2">
    <name type="scientific">Roseivirga seohaensis subsp. aquiponti</name>
    <dbReference type="NCBI Taxonomy" id="1566026"/>
    <lineage>
        <taxon>Bacteria</taxon>
        <taxon>Pseudomonadati</taxon>
        <taxon>Bacteroidota</taxon>
        <taxon>Cytophagia</taxon>
        <taxon>Cytophagales</taxon>
        <taxon>Roseivirgaceae</taxon>
        <taxon>Roseivirga</taxon>
    </lineage>
</organism>
<gene>
    <name evidence="1" type="ORF">OB69_17165</name>
</gene>
<dbReference type="Pfam" id="PF16248">
    <property type="entry name" value="DUF4905"/>
    <property type="match status" value="1"/>
</dbReference>
<protein>
    <recommendedName>
        <fullName evidence="3">DUF4905 domain-containing protein</fullName>
    </recommendedName>
</protein>
<name>A0A0L8AGT6_9BACT</name>
<dbReference type="AlphaFoldDB" id="A0A0L8AGT6"/>
<keyword evidence="2" id="KW-1185">Reference proteome</keyword>
<accession>A0A0L8AGT6</accession>
<sequence>MPKQLHLQFSEVFPTDIWETALSSDRLLISCRNGDAMEATFSLFNLNNHQFEWKALGFDENWWVTVYAFVGEIIVFQIFNDSQNIDERSVFGFDVNAQEAVWSVDNINVRGLNGYALSLKVNEEEAEVFTIDIRSGNEILETEEDFSVKSMSGNLILPFHYTGDSNYFTTVVRFLKEFAEVDLVGACDYLEYEGLIFMSAHEKLEQNLTNRLYVFNANGELVLTEVLAQHSKGLASDTFYIVNEQLIFVKEKREVKCYLIKDL</sequence>
<evidence type="ECO:0000313" key="2">
    <source>
        <dbReference type="Proteomes" id="UP000036908"/>
    </source>
</evidence>
<dbReference type="RefSeq" id="WP_053224983.1">
    <property type="nucleotide sequence ID" value="NZ_JSVA01000022.1"/>
</dbReference>
<comment type="caution">
    <text evidence="1">The sequence shown here is derived from an EMBL/GenBank/DDBJ whole genome shotgun (WGS) entry which is preliminary data.</text>
</comment>
<dbReference type="EMBL" id="JSVA01000022">
    <property type="protein sequence ID" value="KOF01588.1"/>
    <property type="molecule type" value="Genomic_DNA"/>
</dbReference>
<evidence type="ECO:0000313" key="1">
    <source>
        <dbReference type="EMBL" id="KOF01588.1"/>
    </source>
</evidence>
<dbReference type="OrthoDB" id="849670at2"/>